<evidence type="ECO:0000256" key="1">
    <source>
        <dbReference type="ARBA" id="ARBA00005863"/>
    </source>
</evidence>
<accession>A0AA39WDT0</accession>
<dbReference type="Gene3D" id="3.40.50.1820">
    <property type="entry name" value="alpha/beta hydrolase"/>
    <property type="match status" value="1"/>
</dbReference>
<proteinExistence type="inferred from homology"/>
<evidence type="ECO:0000313" key="5">
    <source>
        <dbReference type="Proteomes" id="UP001175000"/>
    </source>
</evidence>
<dbReference type="EMBL" id="JAULSU010000006">
    <property type="protein sequence ID" value="KAK0613556.1"/>
    <property type="molecule type" value="Genomic_DNA"/>
</dbReference>
<dbReference type="InterPro" id="IPR050593">
    <property type="entry name" value="LovG"/>
</dbReference>
<dbReference type="PANTHER" id="PTHR48070:SF3">
    <property type="entry name" value="ESTERASE DBAE-RELATED"/>
    <property type="match status" value="1"/>
</dbReference>
<name>A0AA39WDT0_9PEZI</name>
<feature type="domain" description="Serine hydrolase" evidence="3">
    <location>
        <begin position="11"/>
        <end position="253"/>
    </location>
</feature>
<dbReference type="Proteomes" id="UP001175000">
    <property type="component" value="Unassembled WGS sequence"/>
</dbReference>
<dbReference type="SUPFAM" id="SSF53474">
    <property type="entry name" value="alpha/beta-Hydrolases"/>
    <property type="match status" value="1"/>
</dbReference>
<dbReference type="InterPro" id="IPR005645">
    <property type="entry name" value="FSH-like_dom"/>
</dbReference>
<evidence type="ECO:0000259" key="3">
    <source>
        <dbReference type="Pfam" id="PF03959"/>
    </source>
</evidence>
<dbReference type="InterPro" id="IPR029058">
    <property type="entry name" value="AB_hydrolase_fold"/>
</dbReference>
<evidence type="ECO:0000256" key="2">
    <source>
        <dbReference type="ARBA" id="ARBA00022801"/>
    </source>
</evidence>
<dbReference type="GO" id="GO:0044550">
    <property type="term" value="P:secondary metabolite biosynthetic process"/>
    <property type="evidence" value="ECO:0007669"/>
    <property type="project" value="TreeGrafter"/>
</dbReference>
<dbReference type="Pfam" id="PF03959">
    <property type="entry name" value="FSH1"/>
    <property type="match status" value="1"/>
</dbReference>
<keyword evidence="5" id="KW-1185">Reference proteome</keyword>
<evidence type="ECO:0000313" key="4">
    <source>
        <dbReference type="EMBL" id="KAK0613556.1"/>
    </source>
</evidence>
<keyword evidence="2 4" id="KW-0378">Hydrolase</keyword>
<dbReference type="GO" id="GO:0016787">
    <property type="term" value="F:hydrolase activity"/>
    <property type="evidence" value="ECO:0007669"/>
    <property type="project" value="UniProtKB-KW"/>
</dbReference>
<sequence length="269" mass="29338">MMTADPTLGYPRILCLHGGGTNAAIFRLQCRSLMAKLSQFRFVFVDAPVPCPPHPAISAVYGDAHGPCYRWLRYEDEHEEVDAQEASRAVLKQCRDAMDNDDDDAAGGGTGEWVGLLGFSQGAKMAASILWLGGWLDPRPLPRPMGMDVRFRFAVLLAASAPIVLLDPTGALKSELPRHVDTADTVSMRFGDWPRSGQGDHAMGLPTLHVHGLQDALLPKQRKLVELYCKPGTARVVEWGGGHRLPFKPADVQTVADKTMEMAREAGVL</sequence>
<dbReference type="GO" id="GO:0005634">
    <property type="term" value="C:nucleus"/>
    <property type="evidence" value="ECO:0007669"/>
    <property type="project" value="TreeGrafter"/>
</dbReference>
<gene>
    <name evidence="4" type="ORF">B0T14DRAFT_526479</name>
</gene>
<organism evidence="4 5">
    <name type="scientific">Immersiella caudata</name>
    <dbReference type="NCBI Taxonomy" id="314043"/>
    <lineage>
        <taxon>Eukaryota</taxon>
        <taxon>Fungi</taxon>
        <taxon>Dikarya</taxon>
        <taxon>Ascomycota</taxon>
        <taxon>Pezizomycotina</taxon>
        <taxon>Sordariomycetes</taxon>
        <taxon>Sordariomycetidae</taxon>
        <taxon>Sordariales</taxon>
        <taxon>Lasiosphaeriaceae</taxon>
        <taxon>Immersiella</taxon>
    </lineage>
</organism>
<reference evidence="4" key="1">
    <citation type="submission" date="2023-06" db="EMBL/GenBank/DDBJ databases">
        <title>Genome-scale phylogeny and comparative genomics of the fungal order Sordariales.</title>
        <authorList>
            <consortium name="Lawrence Berkeley National Laboratory"/>
            <person name="Hensen N."/>
            <person name="Bonometti L."/>
            <person name="Westerberg I."/>
            <person name="Brannstrom I.O."/>
            <person name="Guillou S."/>
            <person name="Cros-Aarteil S."/>
            <person name="Calhoun S."/>
            <person name="Haridas S."/>
            <person name="Kuo A."/>
            <person name="Mondo S."/>
            <person name="Pangilinan J."/>
            <person name="Riley R."/>
            <person name="Labutti K."/>
            <person name="Andreopoulos B."/>
            <person name="Lipzen A."/>
            <person name="Chen C."/>
            <person name="Yanf M."/>
            <person name="Daum C."/>
            <person name="Ng V."/>
            <person name="Clum A."/>
            <person name="Steindorff A."/>
            <person name="Ohm R."/>
            <person name="Martin F."/>
            <person name="Silar P."/>
            <person name="Natvig D."/>
            <person name="Lalanne C."/>
            <person name="Gautier V."/>
            <person name="Ament-Velasquez S.L."/>
            <person name="Kruys A."/>
            <person name="Hutchinson M.I."/>
            <person name="Powell A.J."/>
            <person name="Barry K."/>
            <person name="Miller A.N."/>
            <person name="Grigoriev I.V."/>
            <person name="Debuchy R."/>
            <person name="Gladieux P."/>
            <person name="Thoren M.H."/>
            <person name="Johannesson H."/>
        </authorList>
    </citation>
    <scope>NUCLEOTIDE SEQUENCE</scope>
    <source>
        <strain evidence="4">CBS 606.72</strain>
    </source>
</reference>
<dbReference type="AlphaFoldDB" id="A0AA39WDT0"/>
<dbReference type="PANTHER" id="PTHR48070">
    <property type="entry name" value="ESTERASE OVCA2"/>
    <property type="match status" value="1"/>
</dbReference>
<dbReference type="GO" id="GO:0005737">
    <property type="term" value="C:cytoplasm"/>
    <property type="evidence" value="ECO:0007669"/>
    <property type="project" value="TreeGrafter"/>
</dbReference>
<comment type="caution">
    <text evidence="4">The sequence shown here is derived from an EMBL/GenBank/DDBJ whole genome shotgun (WGS) entry which is preliminary data.</text>
</comment>
<protein>
    <submittedName>
        <fullName evidence="4">Serine hydrolase FSH</fullName>
    </submittedName>
</protein>
<comment type="similarity">
    <text evidence="1">Belongs to the LovG family.</text>
</comment>